<dbReference type="OrthoDB" id="437at2759"/>
<protein>
    <recommendedName>
        <fullName evidence="12">Mitochondrial F1F0-ATP synthase g subunit</fullName>
    </recommendedName>
</protein>
<evidence type="ECO:0000256" key="5">
    <source>
        <dbReference type="ARBA" id="ARBA00022781"/>
    </source>
</evidence>
<dbReference type="STRING" id="879819.A0A0J0XX11"/>
<evidence type="ECO:0000256" key="7">
    <source>
        <dbReference type="ARBA" id="ARBA00023128"/>
    </source>
</evidence>
<evidence type="ECO:0000256" key="3">
    <source>
        <dbReference type="ARBA" id="ARBA00022448"/>
    </source>
</evidence>
<dbReference type="EMBL" id="KQ087180">
    <property type="protein sequence ID" value="KLT45583.1"/>
    <property type="molecule type" value="Genomic_DNA"/>
</dbReference>
<reference evidence="10 11" key="1">
    <citation type="submission" date="2015-03" db="EMBL/GenBank/DDBJ databases">
        <title>Genomics and transcriptomics of the oil-accumulating basidiomycete yeast T. oleaginosus allow insights into substrate utilization and the diverse evolutionary trajectories of mating systems in fungi.</title>
        <authorList>
            <consortium name="DOE Joint Genome Institute"/>
            <person name="Kourist R."/>
            <person name="Kracht O."/>
            <person name="Bracharz F."/>
            <person name="Lipzen A."/>
            <person name="Nolan M."/>
            <person name="Ohm R."/>
            <person name="Grigoriev I."/>
            <person name="Sun S."/>
            <person name="Heitman J."/>
            <person name="Bruck T."/>
            <person name="Nowrousian M."/>
        </authorList>
    </citation>
    <scope>NUCLEOTIDE SEQUENCE [LARGE SCALE GENOMIC DNA]</scope>
    <source>
        <strain evidence="10 11">IBC0246</strain>
    </source>
</reference>
<evidence type="ECO:0000256" key="1">
    <source>
        <dbReference type="ARBA" id="ARBA00004325"/>
    </source>
</evidence>
<dbReference type="GeneID" id="28982501"/>
<dbReference type="InterPro" id="IPR006808">
    <property type="entry name" value="ATP_synth_F0_gsu_mt"/>
</dbReference>
<proteinExistence type="inferred from homology"/>
<dbReference type="Proteomes" id="UP000053611">
    <property type="component" value="Unassembled WGS sequence"/>
</dbReference>
<keyword evidence="11" id="KW-1185">Reference proteome</keyword>
<gene>
    <name evidence="10" type="ORF">CC85DRAFT_282208</name>
</gene>
<evidence type="ECO:0000256" key="2">
    <source>
        <dbReference type="ARBA" id="ARBA00005699"/>
    </source>
</evidence>
<evidence type="ECO:0000313" key="10">
    <source>
        <dbReference type="EMBL" id="KLT45583.1"/>
    </source>
</evidence>
<evidence type="ECO:0000256" key="8">
    <source>
        <dbReference type="ARBA" id="ARBA00023136"/>
    </source>
</evidence>
<dbReference type="Pfam" id="PF04718">
    <property type="entry name" value="ATP-synt_G"/>
    <property type="match status" value="1"/>
</dbReference>
<evidence type="ECO:0000313" key="11">
    <source>
        <dbReference type="Proteomes" id="UP000053611"/>
    </source>
</evidence>
<keyword evidence="7" id="KW-0496">Mitochondrion</keyword>
<keyword evidence="4" id="KW-0138">CF(0)</keyword>
<dbReference type="AlphaFoldDB" id="A0A0J0XX11"/>
<evidence type="ECO:0000256" key="9">
    <source>
        <dbReference type="ARBA" id="ARBA00023310"/>
    </source>
</evidence>
<dbReference type="GO" id="GO:0031966">
    <property type="term" value="C:mitochondrial membrane"/>
    <property type="evidence" value="ECO:0007669"/>
    <property type="project" value="UniProtKB-SubCell"/>
</dbReference>
<name>A0A0J0XX11_9TREE</name>
<dbReference type="GO" id="GO:0045259">
    <property type="term" value="C:proton-transporting ATP synthase complex"/>
    <property type="evidence" value="ECO:0007669"/>
    <property type="project" value="UniProtKB-KW"/>
</dbReference>
<organism evidence="10 11">
    <name type="scientific">Cutaneotrichosporon oleaginosum</name>
    <dbReference type="NCBI Taxonomy" id="879819"/>
    <lineage>
        <taxon>Eukaryota</taxon>
        <taxon>Fungi</taxon>
        <taxon>Dikarya</taxon>
        <taxon>Basidiomycota</taxon>
        <taxon>Agaricomycotina</taxon>
        <taxon>Tremellomycetes</taxon>
        <taxon>Trichosporonales</taxon>
        <taxon>Trichosporonaceae</taxon>
        <taxon>Cutaneotrichosporon</taxon>
    </lineage>
</organism>
<keyword evidence="6" id="KW-0406">Ion transport</keyword>
<evidence type="ECO:0008006" key="12">
    <source>
        <dbReference type="Google" id="ProtNLM"/>
    </source>
</evidence>
<evidence type="ECO:0000256" key="6">
    <source>
        <dbReference type="ARBA" id="ARBA00023065"/>
    </source>
</evidence>
<dbReference type="GO" id="GO:0015078">
    <property type="term" value="F:proton transmembrane transporter activity"/>
    <property type="evidence" value="ECO:0007669"/>
    <property type="project" value="InterPro"/>
</dbReference>
<keyword evidence="8" id="KW-0472">Membrane</keyword>
<accession>A0A0J0XX11</accession>
<keyword evidence="5" id="KW-0375">Hydrogen ion transport</keyword>
<comment type="subcellular location">
    <subcellularLocation>
        <location evidence="1">Mitochondrion membrane</location>
    </subcellularLocation>
</comment>
<dbReference type="RefSeq" id="XP_018282074.1">
    <property type="nucleotide sequence ID" value="XM_018421898.1"/>
</dbReference>
<comment type="similarity">
    <text evidence="2">Belongs to the ATPase g subunit family.</text>
</comment>
<keyword evidence="9" id="KW-0066">ATP synthesis</keyword>
<evidence type="ECO:0000256" key="4">
    <source>
        <dbReference type="ARBA" id="ARBA00022547"/>
    </source>
</evidence>
<keyword evidence="3" id="KW-0813">Transport</keyword>
<dbReference type="GO" id="GO:0015986">
    <property type="term" value="P:proton motive force-driven ATP synthesis"/>
    <property type="evidence" value="ECO:0007669"/>
    <property type="project" value="InterPro"/>
</dbReference>
<sequence length="190" mass="20004">MRPQIARTVRTLGRRANSNTADKAKAVAEDAATKAKVVAEDAASKAKSAAQDVAEHPQVQKAVASANAALAQASAVVSRVTGPVGDKVGSMLGSYKQPIVYNFNVFTSLCRQVYQAEKLAPPTQLAQWASAYSQIFSAATSPAFWQKAMSNGQAAKIAVAGVEAYGIYKIGEIIGRRNLIGYKSTAPAHH</sequence>